<evidence type="ECO:0000313" key="4">
    <source>
        <dbReference type="Proteomes" id="UP000516437"/>
    </source>
</evidence>
<evidence type="ECO:0000256" key="2">
    <source>
        <dbReference type="SAM" id="Phobius"/>
    </source>
</evidence>
<dbReference type="Proteomes" id="UP000516437">
    <property type="component" value="Chromosome 1"/>
</dbReference>
<reference evidence="3 4" key="1">
    <citation type="journal article" date="2019" name="Plant Biotechnol. J.">
        <title>The red bayberry genome and genetic basis of sex determination.</title>
        <authorList>
            <person name="Jia H.M."/>
            <person name="Jia H.J."/>
            <person name="Cai Q.L."/>
            <person name="Wang Y."/>
            <person name="Zhao H.B."/>
            <person name="Yang W.F."/>
            <person name="Wang G.Y."/>
            <person name="Li Y.H."/>
            <person name="Zhan D.L."/>
            <person name="Shen Y.T."/>
            <person name="Niu Q.F."/>
            <person name="Chang L."/>
            <person name="Qiu J."/>
            <person name="Zhao L."/>
            <person name="Xie H.B."/>
            <person name="Fu W.Y."/>
            <person name="Jin J."/>
            <person name="Li X.W."/>
            <person name="Jiao Y."/>
            <person name="Zhou C.C."/>
            <person name="Tu T."/>
            <person name="Chai C.Y."/>
            <person name="Gao J.L."/>
            <person name="Fan L.J."/>
            <person name="van de Weg E."/>
            <person name="Wang J.Y."/>
            <person name="Gao Z.S."/>
        </authorList>
    </citation>
    <scope>NUCLEOTIDE SEQUENCE [LARGE SCALE GENOMIC DNA]</scope>
    <source>
        <tissue evidence="3">Leaves</tissue>
    </source>
</reference>
<feature type="transmembrane region" description="Helical" evidence="2">
    <location>
        <begin position="362"/>
        <end position="384"/>
    </location>
</feature>
<dbReference type="EMBL" id="RXIC02000019">
    <property type="protein sequence ID" value="KAB1227182.1"/>
    <property type="molecule type" value="Genomic_DNA"/>
</dbReference>
<gene>
    <name evidence="3" type="ORF">CJ030_MR1G029018</name>
</gene>
<proteinExistence type="predicted"/>
<keyword evidence="2" id="KW-0812">Transmembrane</keyword>
<protein>
    <submittedName>
        <fullName evidence="3">Uncharacterized protein</fullName>
    </submittedName>
</protein>
<dbReference type="OrthoDB" id="338816at2759"/>
<name>A0A6A1WPI1_9ROSI</name>
<dbReference type="Gene3D" id="3.80.10.10">
    <property type="entry name" value="Ribonuclease Inhibitor"/>
    <property type="match status" value="1"/>
</dbReference>
<keyword evidence="4" id="KW-1185">Reference proteome</keyword>
<feature type="region of interest" description="Disordered" evidence="1">
    <location>
        <begin position="258"/>
        <end position="296"/>
    </location>
</feature>
<keyword evidence="2" id="KW-0472">Membrane</keyword>
<accession>A0A6A1WPI1</accession>
<organism evidence="3 4">
    <name type="scientific">Morella rubra</name>
    <name type="common">Chinese bayberry</name>
    <dbReference type="NCBI Taxonomy" id="262757"/>
    <lineage>
        <taxon>Eukaryota</taxon>
        <taxon>Viridiplantae</taxon>
        <taxon>Streptophyta</taxon>
        <taxon>Embryophyta</taxon>
        <taxon>Tracheophyta</taxon>
        <taxon>Spermatophyta</taxon>
        <taxon>Magnoliopsida</taxon>
        <taxon>eudicotyledons</taxon>
        <taxon>Gunneridae</taxon>
        <taxon>Pentapetalae</taxon>
        <taxon>rosids</taxon>
        <taxon>fabids</taxon>
        <taxon>Fagales</taxon>
        <taxon>Myricaceae</taxon>
        <taxon>Morella</taxon>
    </lineage>
</organism>
<dbReference type="SUPFAM" id="SSF52058">
    <property type="entry name" value="L domain-like"/>
    <property type="match status" value="1"/>
</dbReference>
<comment type="caution">
    <text evidence="3">The sequence shown here is derived from an EMBL/GenBank/DDBJ whole genome shotgun (WGS) entry which is preliminary data.</text>
</comment>
<keyword evidence="2" id="KW-1133">Transmembrane helix</keyword>
<sequence>MEDNRQFMASIVPNREYEISGSPPNNSIISNSTWQPNLIKLDLSRTGIVSLTASITRFVQLRRLALNNCKQLQEIPELPQNIEEVNARGCISLESFPQASKKFQFDTSDESLDKLIWLDLSGCHKLLKKLSNPVLSPSLRKDLFGPVYAGQEIPTRFSLLEDQLQNQNVANPNPDQVPPTFSISSHASQKTFHDGAGADGAGADVSFRKESPAAPVFPLTSKTTKENAAIIGEKGVRGFYRMEDEVLKVQKENIILRPSEKREVDQTKPNSKGSISLCGPRPSKKPDNGRQPNKGLTNGLWLEITGRVQHESNELKYFLKDWESGWAGRDGAPPTTHGWTRRGVLVLNSATCAGACKIGRTYVWTVLEGMVCVAVAVFLLRFVLKVVMTKDLVPDSVGLTLLTCNLSG</sequence>
<dbReference type="InterPro" id="IPR032675">
    <property type="entry name" value="LRR_dom_sf"/>
</dbReference>
<evidence type="ECO:0000313" key="3">
    <source>
        <dbReference type="EMBL" id="KAB1227182.1"/>
    </source>
</evidence>
<dbReference type="AlphaFoldDB" id="A0A6A1WPI1"/>
<evidence type="ECO:0000256" key="1">
    <source>
        <dbReference type="SAM" id="MobiDB-lite"/>
    </source>
</evidence>